<dbReference type="PROSITE" id="PS51257">
    <property type="entry name" value="PROKAR_LIPOPROTEIN"/>
    <property type="match status" value="1"/>
</dbReference>
<reference evidence="2" key="1">
    <citation type="submission" date="2023-08" db="EMBL/GenBank/DDBJ databases">
        <title>Complete genome sequence of Sinorhizobium chiapanecum ITTG S70 isolated from Acaciella angustissima nodules in Chiapas-Mexico.</title>
        <authorList>
            <person name="Rincon-Rosales R."/>
            <person name="Rogel M.A."/>
            <person name="Rincon-Medina C.I."/>
            <person name="Guerrero G."/>
            <person name="Manzano-Gomez L.A."/>
            <person name="Lopez-Lopez A."/>
            <person name="Rincon Molina F.A."/>
            <person name="Martinez-Romero E."/>
        </authorList>
    </citation>
    <scope>NUCLEOTIDE SEQUENCE</scope>
    <source>
        <strain evidence="2">ITTG S70</strain>
        <plasmid evidence="2">pSchITTGS70d</plasmid>
    </source>
</reference>
<evidence type="ECO:0000313" key="3">
    <source>
        <dbReference type="Proteomes" id="UP001432360"/>
    </source>
</evidence>
<dbReference type="RefSeq" id="WP_331376285.1">
    <property type="nucleotide sequence ID" value="NZ_CP133152.1"/>
</dbReference>
<evidence type="ECO:0000256" key="1">
    <source>
        <dbReference type="SAM" id="SignalP"/>
    </source>
</evidence>
<dbReference type="Proteomes" id="UP001432360">
    <property type="component" value="Plasmid pSchITTGS70d"/>
</dbReference>
<protein>
    <recommendedName>
        <fullName evidence="4">Lipoprotein</fullName>
    </recommendedName>
</protein>
<evidence type="ECO:0008006" key="4">
    <source>
        <dbReference type="Google" id="ProtNLM"/>
    </source>
</evidence>
<name>A0ABZ2BIG9_9HYPH</name>
<organism evidence="2 3">
    <name type="scientific">Sinorhizobium chiapasense</name>
    <dbReference type="NCBI Taxonomy" id="501572"/>
    <lineage>
        <taxon>Bacteria</taxon>
        <taxon>Pseudomonadati</taxon>
        <taxon>Pseudomonadota</taxon>
        <taxon>Alphaproteobacteria</taxon>
        <taxon>Hyphomicrobiales</taxon>
        <taxon>Rhizobiaceae</taxon>
        <taxon>Sinorhizobium/Ensifer group</taxon>
        <taxon>Sinorhizobium</taxon>
    </lineage>
</organism>
<evidence type="ECO:0000313" key="2">
    <source>
        <dbReference type="EMBL" id="WVT07265.1"/>
    </source>
</evidence>
<accession>A0ABZ2BIG9</accession>
<keyword evidence="1" id="KW-0732">Signal</keyword>
<feature type="signal peptide" evidence="1">
    <location>
        <begin position="1"/>
        <end position="21"/>
    </location>
</feature>
<feature type="chain" id="PRO_5045702810" description="Lipoprotein" evidence="1">
    <location>
        <begin position="22"/>
        <end position="54"/>
    </location>
</feature>
<proteinExistence type="predicted"/>
<geneLocation type="plasmid" evidence="2 3">
    <name>pSchITTGS70d</name>
</geneLocation>
<sequence length="54" mass="5669">MPLKFLIAAIALLLLSGCASTGTGDVNTTYAQWQGPYPEPDFTTSDTGSIAISY</sequence>
<keyword evidence="3" id="KW-1185">Reference proteome</keyword>
<keyword evidence="2" id="KW-0614">Plasmid</keyword>
<gene>
    <name evidence="2" type="ORF">RB548_31475</name>
</gene>
<dbReference type="EMBL" id="CP133152">
    <property type="protein sequence ID" value="WVT07265.1"/>
    <property type="molecule type" value="Genomic_DNA"/>
</dbReference>